<keyword evidence="7" id="KW-0349">Heme</keyword>
<feature type="transmembrane region" description="Helical" evidence="8">
    <location>
        <begin position="6"/>
        <end position="23"/>
    </location>
</feature>
<dbReference type="Gramene" id="SIN_1025417.t">
    <property type="protein sequence ID" value="SIN_1025417.t.cds1"/>
    <property type="gene ID" value="SIN_1025417"/>
</dbReference>
<reference evidence="10" key="1">
    <citation type="submission" date="2025-08" db="UniProtKB">
        <authorList>
            <consortium name="RefSeq"/>
        </authorList>
    </citation>
    <scope>IDENTIFICATION</scope>
</reference>
<gene>
    <name evidence="10" type="primary">LOC105178377</name>
</gene>
<comment type="cofactor">
    <cofactor evidence="1 7">
        <name>heme</name>
        <dbReference type="ChEBI" id="CHEBI:30413"/>
    </cofactor>
</comment>
<sequence length="511" mass="58640">MAYLEIFLIQIILLIMFLVLLAPKNRQLLPWNWPFLRMMPTMYLKSHEIYDKITEILVENNSTVLFKTSWFTKTDILVTSDPANAHHIMSSNFSIYQRGSEFRNVFDFLGQAVFSKDLEEWREEKKFTHAFFRENQYHESVPKIVHQTLEKALIPVLDHTSQQNQELDLQSLFNRFMLDATCLLAAGFDSGSLRVGFPECPLLDAMDDIAEAVFYRHILPERVWKLQRWLRVGKEKKMAEASSTFNRILLDNVSKKKHELATDDQETGDDTFDVLKFYLKEAASNSGNKGAKKHDDKGFLAANLMTLLFAGRDTSAALLTCFFYLISRNPSVENKILEEIRLNLPGNASRKHIFSNVEELSKLVYLHSALCESLRLFPPGPFLLRVPNQQDVLPSGHKVDHTTKVMLCSYAMGRMREIWGDDCGEFRPERWIMEKGGTKHVASNIFLAFSSGPWTCPGRELAFTRMKAVAATVVHNYRVHVVEGQTVCPSISAILTMKHGLKATVSKRWMY</sequence>
<dbReference type="GO" id="GO:0016020">
    <property type="term" value="C:membrane"/>
    <property type="evidence" value="ECO:0007669"/>
    <property type="project" value="UniProtKB-SubCell"/>
</dbReference>
<evidence type="ECO:0000313" key="9">
    <source>
        <dbReference type="Proteomes" id="UP000504604"/>
    </source>
</evidence>
<dbReference type="GO" id="GO:0016705">
    <property type="term" value="F:oxidoreductase activity, acting on paired donors, with incorporation or reduction of molecular oxygen"/>
    <property type="evidence" value="ECO:0007669"/>
    <property type="project" value="InterPro"/>
</dbReference>
<dbReference type="OrthoDB" id="1470350at2759"/>
<feature type="binding site" description="axial binding residue" evidence="7">
    <location>
        <position position="456"/>
    </location>
    <ligand>
        <name>heme</name>
        <dbReference type="ChEBI" id="CHEBI:30413"/>
    </ligand>
    <ligandPart>
        <name>Fe</name>
        <dbReference type="ChEBI" id="CHEBI:18248"/>
    </ligandPart>
</feature>
<keyword evidence="9" id="KW-1185">Reference proteome</keyword>
<evidence type="ECO:0000256" key="1">
    <source>
        <dbReference type="ARBA" id="ARBA00001971"/>
    </source>
</evidence>
<dbReference type="InterPro" id="IPR001128">
    <property type="entry name" value="Cyt_P450"/>
</dbReference>
<accession>A0A6I9UIK7</accession>
<keyword evidence="4 7" id="KW-0479">Metal-binding</keyword>
<protein>
    <submittedName>
        <fullName evidence="10">Alkane hydroxylase MAH1-like</fullName>
    </submittedName>
</protein>
<dbReference type="PRINTS" id="PR00385">
    <property type="entry name" value="P450"/>
</dbReference>
<evidence type="ECO:0000256" key="2">
    <source>
        <dbReference type="ARBA" id="ARBA00004167"/>
    </source>
</evidence>
<dbReference type="GO" id="GO:0020037">
    <property type="term" value="F:heme binding"/>
    <property type="evidence" value="ECO:0007669"/>
    <property type="project" value="InterPro"/>
</dbReference>
<evidence type="ECO:0000256" key="7">
    <source>
        <dbReference type="PIRSR" id="PIRSR602401-1"/>
    </source>
</evidence>
<evidence type="ECO:0000313" key="10">
    <source>
        <dbReference type="RefSeq" id="XP_011100143.1"/>
    </source>
</evidence>
<comment type="subcellular location">
    <subcellularLocation>
        <location evidence="2">Membrane</location>
        <topology evidence="2">Single-pass membrane protein</topology>
    </subcellularLocation>
</comment>
<keyword evidence="8" id="KW-0472">Membrane</keyword>
<keyword evidence="5" id="KW-0560">Oxidoreductase</keyword>
<dbReference type="SUPFAM" id="SSF48264">
    <property type="entry name" value="Cytochrome P450"/>
    <property type="match status" value="1"/>
</dbReference>
<dbReference type="RefSeq" id="XP_011100143.1">
    <property type="nucleotide sequence ID" value="XM_011101841.1"/>
</dbReference>
<dbReference type="Proteomes" id="UP000504604">
    <property type="component" value="Linkage group LG15"/>
</dbReference>
<dbReference type="Pfam" id="PF00067">
    <property type="entry name" value="p450"/>
    <property type="match status" value="1"/>
</dbReference>
<dbReference type="PRINTS" id="PR00463">
    <property type="entry name" value="EP450I"/>
</dbReference>
<keyword evidence="8" id="KW-0812">Transmembrane</keyword>
<keyword evidence="8" id="KW-1133">Transmembrane helix</keyword>
<dbReference type="InterPro" id="IPR002401">
    <property type="entry name" value="Cyt_P450_E_grp-I"/>
</dbReference>
<dbReference type="AlphaFoldDB" id="A0A6I9UIK7"/>
<dbReference type="KEGG" id="sind:105178377"/>
<name>A0A6I9UIK7_SESIN</name>
<dbReference type="PANTHER" id="PTHR24296">
    <property type="entry name" value="CYTOCHROME P450"/>
    <property type="match status" value="1"/>
</dbReference>
<proteinExistence type="inferred from homology"/>
<dbReference type="GeneID" id="105178377"/>
<dbReference type="CDD" id="cd11064">
    <property type="entry name" value="CYP86A"/>
    <property type="match status" value="1"/>
</dbReference>
<dbReference type="InParanoid" id="A0A6I9UIK7"/>
<dbReference type="Gene3D" id="1.10.630.10">
    <property type="entry name" value="Cytochrome P450"/>
    <property type="match status" value="1"/>
</dbReference>
<keyword evidence="6 7" id="KW-0408">Iron</keyword>
<evidence type="ECO:0000256" key="6">
    <source>
        <dbReference type="ARBA" id="ARBA00023004"/>
    </source>
</evidence>
<evidence type="ECO:0000256" key="4">
    <source>
        <dbReference type="ARBA" id="ARBA00022723"/>
    </source>
</evidence>
<dbReference type="InterPro" id="IPR036396">
    <property type="entry name" value="Cyt_P450_sf"/>
</dbReference>
<evidence type="ECO:0000256" key="3">
    <source>
        <dbReference type="ARBA" id="ARBA00010617"/>
    </source>
</evidence>
<dbReference type="GO" id="GO:0004497">
    <property type="term" value="F:monooxygenase activity"/>
    <property type="evidence" value="ECO:0007669"/>
    <property type="project" value="InterPro"/>
</dbReference>
<organism evidence="9 10">
    <name type="scientific">Sesamum indicum</name>
    <name type="common">Oriental sesame</name>
    <name type="synonym">Sesamum orientale</name>
    <dbReference type="NCBI Taxonomy" id="4182"/>
    <lineage>
        <taxon>Eukaryota</taxon>
        <taxon>Viridiplantae</taxon>
        <taxon>Streptophyta</taxon>
        <taxon>Embryophyta</taxon>
        <taxon>Tracheophyta</taxon>
        <taxon>Spermatophyta</taxon>
        <taxon>Magnoliopsida</taxon>
        <taxon>eudicotyledons</taxon>
        <taxon>Gunneridae</taxon>
        <taxon>Pentapetalae</taxon>
        <taxon>asterids</taxon>
        <taxon>lamiids</taxon>
        <taxon>Lamiales</taxon>
        <taxon>Pedaliaceae</taxon>
        <taxon>Sesamum</taxon>
    </lineage>
</organism>
<evidence type="ECO:0000256" key="8">
    <source>
        <dbReference type="SAM" id="Phobius"/>
    </source>
</evidence>
<comment type="similarity">
    <text evidence="3">Belongs to the cytochrome P450 family.</text>
</comment>
<dbReference type="GO" id="GO:0005506">
    <property type="term" value="F:iron ion binding"/>
    <property type="evidence" value="ECO:0007669"/>
    <property type="project" value="InterPro"/>
</dbReference>
<evidence type="ECO:0000256" key="5">
    <source>
        <dbReference type="ARBA" id="ARBA00023002"/>
    </source>
</evidence>